<feature type="signal peptide" evidence="3">
    <location>
        <begin position="1"/>
        <end position="23"/>
    </location>
</feature>
<dbReference type="Pfam" id="PF00207">
    <property type="entry name" value="A2M"/>
    <property type="match status" value="1"/>
</dbReference>
<dbReference type="Gene3D" id="1.50.10.20">
    <property type="match status" value="1"/>
</dbReference>
<dbReference type="EMBL" id="CP067420">
    <property type="protein sequence ID" value="QQP90306.1"/>
    <property type="molecule type" value="Genomic_DNA"/>
</dbReference>
<dbReference type="Pfam" id="PF01835">
    <property type="entry name" value="MG2"/>
    <property type="match status" value="1"/>
</dbReference>
<dbReference type="PROSITE" id="PS51257">
    <property type="entry name" value="PROKAR_LIPOPROTEIN"/>
    <property type="match status" value="1"/>
</dbReference>
<dbReference type="PIRSF" id="PIRSF038980">
    <property type="entry name" value="A2M_bac"/>
    <property type="match status" value="1"/>
</dbReference>
<dbReference type="SUPFAM" id="SSF48239">
    <property type="entry name" value="Terpenoid cyclases/Protein prenyltransferases"/>
    <property type="match status" value="1"/>
</dbReference>
<dbReference type="Pfam" id="PF17962">
    <property type="entry name" value="bMG6"/>
    <property type="match status" value="1"/>
</dbReference>
<dbReference type="Pfam" id="PF07703">
    <property type="entry name" value="A2M_BRD"/>
    <property type="match status" value="1"/>
</dbReference>
<dbReference type="PANTHER" id="PTHR40094">
    <property type="entry name" value="ALPHA-2-MACROGLOBULIN HOMOLOG"/>
    <property type="match status" value="1"/>
</dbReference>
<dbReference type="InterPro" id="IPR002890">
    <property type="entry name" value="MG2"/>
</dbReference>
<dbReference type="InterPro" id="IPR041203">
    <property type="entry name" value="Bact_A2M_MG5"/>
</dbReference>
<dbReference type="InterPro" id="IPR008930">
    <property type="entry name" value="Terpenoid_cyclase/PrenylTrfase"/>
</dbReference>
<dbReference type="CDD" id="cd02891">
    <property type="entry name" value="A2M_like"/>
    <property type="match status" value="1"/>
</dbReference>
<dbReference type="Pfam" id="PF17973">
    <property type="entry name" value="bMG10"/>
    <property type="match status" value="1"/>
</dbReference>
<feature type="chain" id="PRO_5045108307" evidence="3">
    <location>
        <begin position="24"/>
        <end position="1598"/>
    </location>
</feature>
<evidence type="ECO:0000259" key="5">
    <source>
        <dbReference type="SMART" id="SM01360"/>
    </source>
</evidence>
<gene>
    <name evidence="6" type="ORF">IGS68_03330</name>
</gene>
<feature type="domain" description="Alpha-2-macroglobulin" evidence="5">
    <location>
        <begin position="938"/>
        <end position="1027"/>
    </location>
</feature>
<dbReference type="InterPro" id="IPR049120">
    <property type="entry name" value="A2M_bMG2"/>
</dbReference>
<evidence type="ECO:0000313" key="7">
    <source>
        <dbReference type="Proteomes" id="UP000595197"/>
    </source>
</evidence>
<dbReference type="InterPro" id="IPR051802">
    <property type="entry name" value="YfhM-like"/>
</dbReference>
<dbReference type="InterPro" id="IPR001599">
    <property type="entry name" value="Macroglobln_a2"/>
</dbReference>
<proteinExistence type="inferred from homology"/>
<dbReference type="SMART" id="SM01360">
    <property type="entry name" value="A2M"/>
    <property type="match status" value="1"/>
</dbReference>
<evidence type="ECO:0000256" key="3">
    <source>
        <dbReference type="SAM" id="SignalP"/>
    </source>
</evidence>
<dbReference type="SMART" id="SM01359">
    <property type="entry name" value="A2M_N_2"/>
    <property type="match status" value="1"/>
</dbReference>
<organism evidence="6 7">
    <name type="scientific">Skermanella cutis</name>
    <dbReference type="NCBI Taxonomy" id="2775420"/>
    <lineage>
        <taxon>Bacteria</taxon>
        <taxon>Pseudomonadati</taxon>
        <taxon>Pseudomonadota</taxon>
        <taxon>Alphaproteobacteria</taxon>
        <taxon>Rhodospirillales</taxon>
        <taxon>Azospirillaceae</taxon>
        <taxon>Skermanella</taxon>
    </lineage>
</organism>
<evidence type="ECO:0000256" key="2">
    <source>
        <dbReference type="ARBA" id="ARBA00022729"/>
    </source>
</evidence>
<evidence type="ECO:0000259" key="4">
    <source>
        <dbReference type="SMART" id="SM01359"/>
    </source>
</evidence>
<name>A0ABX7B7G6_9PROT</name>
<keyword evidence="2 3" id="KW-0732">Signal</keyword>
<dbReference type="InterPro" id="IPR021868">
    <property type="entry name" value="Alpha_2_Macroglob_MG3"/>
</dbReference>
<sequence>MRILRPFGLALAMALGCPAAAPAQQPAPDPVPEPAAFGVAGVEILAERDVPQACFTFTRPLGKSSRTDYAAQVEVEPPVHVAAVARGATLCLEGLEHGAVYGVTLKQGLPGADGAALGEAARFDVAVPDRKPMLAFRGAGYVLPQVGAEGLPLRTVNVARARLQVLRIEDRSLVEQIHYGRISQALTELDVGGIVERSGTQVWQGEMATGDRRNQAVVTPFPVEAVVGASVGALKPGVYLAVAGNADREGESWEAKATQWFVVSDLGLTTFAGEDGLLVFARSLTTAEPVPGVELRLLARSNAELGKLATGPDGIARFPRETLRGTGGGAPQAVFAYGASGDMAFLDVAAATDPSERAGPGADASPLDAWLYTDRGFYQPGETVFLNALLRDSGAAAVEGRALTLRILRPDGFEVDRRQAADAGAGSYRLGLELPRPAAAGQWSVTAHLEPDGAPVGRVDFAVEDFVPPRLDVGLAADRDHADAGGTLALRIDGRYRRAGPAAKLPGELAVTLRRAAEPYPRFAGYRFGLVQQPFEPLRTDAPGFVTGPDGVARVELRLPEPPDTSQALEAVIQGTLYDIGGRPAVREIALPVRHQPFAIGIRPRFGGDAVPEGATATFDVVAVGPDGAPLDRPSLSYELYEEEYDYAWFEADGHWDYRAQVKDKRVTGGTLAVAAEPPADGRAAIEQPVGSGRYRLEVFDTGTGVATSLRFSAGWWVTPTAGERPDQVDVAVMLPKYSGGETAKVFVKPPYQAQVLVAVAGRAVHQTVLRRIGPEGAFLDVPVDPSWTAGVHVVATAFAPAEPAHGAASRRAVGSAWLAVDPAPRRLDVSIAAPADLAPRGRVRVPVTVRGAEEGAQVRLTLSAVDDAMLRLTDFAAPDPAMHYLGRRPLEVDLRDVGGPLADRNGAMAATGARPAMVPPVRRRPGDPPPPLRREMTALHSGIVTVGPDGTAEVPLEIPDFDGRLRLMAVAWTPGKVGSATATAAVRDSLLVEPGLPRFLAPDDVAQVSLTLTDRGQKGGDYALRFATGGMVELRSGGEVALRGVRPGKPVTVPLTIAGTGVGAGLVRVEITGPDGLAVTREWAVGVRRLQPAVSRRRVELIEPGRKSAVSPDAVPEPVALRRETVGVMLAVGTMPDLDLPGLLLSLDRYPYGSAEQITSRAMPLLQLGPVMAALEIASEAEVRQRVQRAIDRLVSVQRSDGAFAMWSPQGPGELWLTSYALDFLGRARQAGYRVPEMPWRKGVEWLNGVLDNAWFDEAELAARAYALYTLAGSKAVDPAEARYFQETHWNALPTRLARAQVAGALARLGDADRAAEAFGRLDRARAEPAGMRDFGSELRDQAALIALLAEAGGGRDRLAGLAQQLATLLADAEATSAQERAWVLNAAAALASKAGETKMVLDGQPVTVPGALYRRLRPDAPAIPVENAGAVPLYRSVTLAGVPASPLPADAEGFAIRRTILGTDGAPVDPAGVAKGKVLVVILEGESLREEEHQALVVDMLPAGLEIENVRLADSGQLGDLSWLGDLSAANHVEFRDDRFVAELDLTPDRPAFRLVYLARAVVPGDYALPGAYVEDMYSPNLFARGPAGRMVVGEE</sequence>
<keyword evidence="7" id="KW-1185">Reference proteome</keyword>
<dbReference type="Pfam" id="PF11974">
    <property type="entry name" value="bMG3"/>
    <property type="match status" value="1"/>
</dbReference>
<dbReference type="InterPro" id="IPR041246">
    <property type="entry name" value="Bact_MG10"/>
</dbReference>
<dbReference type="InterPro" id="IPR026284">
    <property type="entry name" value="A2MG_proteobact"/>
</dbReference>
<comment type="similarity">
    <text evidence="1">Belongs to the protease inhibitor I39 (alpha-2-macroglobulin) family. Bacterial alpha-2-macroglobulin subfamily.</text>
</comment>
<evidence type="ECO:0000256" key="1">
    <source>
        <dbReference type="ARBA" id="ARBA00010556"/>
    </source>
</evidence>
<dbReference type="InterPro" id="IPR041462">
    <property type="entry name" value="Bact_A2M_MG6"/>
</dbReference>
<dbReference type="Proteomes" id="UP000595197">
    <property type="component" value="Chromosome"/>
</dbReference>
<protein>
    <submittedName>
        <fullName evidence="6">Alpha-2-macroglobulin family protein</fullName>
    </submittedName>
</protein>
<dbReference type="Gene3D" id="2.60.40.1930">
    <property type="match status" value="1"/>
</dbReference>
<dbReference type="RefSeq" id="WP_201077308.1">
    <property type="nucleotide sequence ID" value="NZ_CP067420.1"/>
</dbReference>
<dbReference type="InterPro" id="IPR011625">
    <property type="entry name" value="A2M_N_BRD"/>
</dbReference>
<dbReference type="PANTHER" id="PTHR40094:SF1">
    <property type="entry name" value="UBIQUITIN DOMAIN-CONTAINING PROTEIN"/>
    <property type="match status" value="1"/>
</dbReference>
<reference evidence="6" key="1">
    <citation type="submission" date="2021-02" db="EMBL/GenBank/DDBJ databases">
        <title>Skermanella TT6 skin isolate.</title>
        <authorList>
            <person name="Lee K."/>
            <person name="Ganzorig M."/>
        </authorList>
    </citation>
    <scope>NUCLEOTIDE SEQUENCE</scope>
    <source>
        <strain evidence="6">TT6</strain>
    </source>
</reference>
<dbReference type="Pfam" id="PF21142">
    <property type="entry name" value="A2M_bMG2"/>
    <property type="match status" value="1"/>
</dbReference>
<feature type="domain" description="Alpha-2-macroglobulin bait region" evidence="4">
    <location>
        <begin position="729"/>
        <end position="873"/>
    </location>
</feature>
<evidence type="ECO:0000313" key="6">
    <source>
        <dbReference type="EMBL" id="QQP90306.1"/>
    </source>
</evidence>
<accession>A0ABX7B7G6</accession>
<dbReference type="Pfam" id="PF17972">
    <property type="entry name" value="bMG5"/>
    <property type="match status" value="1"/>
</dbReference>